<protein>
    <submittedName>
        <fullName evidence="2">Uncharacterized protein</fullName>
    </submittedName>
</protein>
<reference evidence="2 3" key="1">
    <citation type="submission" date="2017-09" db="EMBL/GenBank/DDBJ databases">
        <authorList>
            <consortium name="International Durum Wheat Genome Sequencing Consortium (IDWGSC)"/>
            <person name="Milanesi L."/>
        </authorList>
    </citation>
    <scope>NUCLEOTIDE SEQUENCE [LARGE SCALE GENOMIC DNA]</scope>
    <source>
        <strain evidence="3">cv. Svevo</strain>
    </source>
</reference>
<evidence type="ECO:0000313" key="3">
    <source>
        <dbReference type="Proteomes" id="UP000324705"/>
    </source>
</evidence>
<evidence type="ECO:0000256" key="1">
    <source>
        <dbReference type="SAM" id="MobiDB-lite"/>
    </source>
</evidence>
<proteinExistence type="predicted"/>
<dbReference type="PANTHER" id="PTHR34397">
    <property type="entry name" value="OS05G0237600 PROTEIN"/>
    <property type="match status" value="1"/>
</dbReference>
<feature type="region of interest" description="Disordered" evidence="1">
    <location>
        <begin position="276"/>
        <end position="338"/>
    </location>
</feature>
<dbReference type="PANTHER" id="PTHR34397:SF21">
    <property type="entry name" value="TF-B3 DOMAIN-CONTAINING PROTEIN"/>
    <property type="match status" value="1"/>
</dbReference>
<feature type="region of interest" description="Disordered" evidence="1">
    <location>
        <begin position="200"/>
        <end position="227"/>
    </location>
</feature>
<dbReference type="AlphaFoldDB" id="A0A9R1RVX6"/>
<accession>A0A9R1RVX6</accession>
<dbReference type="Gramene" id="TRITD3Bv1G001560.1">
    <property type="protein sequence ID" value="TRITD3Bv1G001560.1"/>
    <property type="gene ID" value="TRITD3Bv1G001560"/>
</dbReference>
<organism evidence="2 3">
    <name type="scientific">Triticum turgidum subsp. durum</name>
    <name type="common">Durum wheat</name>
    <name type="synonym">Triticum durum</name>
    <dbReference type="NCBI Taxonomy" id="4567"/>
    <lineage>
        <taxon>Eukaryota</taxon>
        <taxon>Viridiplantae</taxon>
        <taxon>Streptophyta</taxon>
        <taxon>Embryophyta</taxon>
        <taxon>Tracheophyta</taxon>
        <taxon>Spermatophyta</taxon>
        <taxon>Magnoliopsida</taxon>
        <taxon>Liliopsida</taxon>
        <taxon>Poales</taxon>
        <taxon>Poaceae</taxon>
        <taxon>BOP clade</taxon>
        <taxon>Pooideae</taxon>
        <taxon>Triticodae</taxon>
        <taxon>Triticeae</taxon>
        <taxon>Triticinae</taxon>
        <taxon>Triticum</taxon>
    </lineage>
</organism>
<feature type="compositionally biased region" description="Basic and acidic residues" evidence="1">
    <location>
        <begin position="36"/>
        <end position="52"/>
    </location>
</feature>
<dbReference type="Proteomes" id="UP000324705">
    <property type="component" value="Chromosome 3B"/>
</dbReference>
<evidence type="ECO:0000313" key="2">
    <source>
        <dbReference type="EMBL" id="VAH70655.1"/>
    </source>
</evidence>
<dbReference type="EMBL" id="LT934116">
    <property type="protein sequence ID" value="VAH70655.1"/>
    <property type="molecule type" value="Genomic_DNA"/>
</dbReference>
<feature type="region of interest" description="Disordered" evidence="1">
    <location>
        <begin position="382"/>
        <end position="401"/>
    </location>
</feature>
<dbReference type="OMA" id="DEHKEYN"/>
<feature type="region of interest" description="Disordered" evidence="1">
    <location>
        <begin position="1"/>
        <end position="75"/>
    </location>
</feature>
<feature type="compositionally biased region" description="Low complexity" evidence="1">
    <location>
        <begin position="315"/>
        <end position="328"/>
    </location>
</feature>
<feature type="region of interest" description="Disordered" evidence="1">
    <location>
        <begin position="143"/>
        <end position="177"/>
    </location>
</feature>
<gene>
    <name evidence="2" type="ORF">TRITD_3Bv1G001560</name>
</gene>
<keyword evidence="3" id="KW-1185">Reference proteome</keyword>
<sequence>MLDGVVPRRRRMDGAMPQEGAGGGSSSGSVPPAGQRENEAVPRPGYDEEERKRKGKMPAVDQSLPPPPPPVEKKLMGDAIRAHANASTSPPLPAWKDVPFDYGAVSQRLRDVLEGLGVVAGAGPVCVYEKEMTVSDRGKDQNRLLISCKDNGSSNGGDDRSSKKRKNKGGGGDGDEHRAAANFRKIFTAKELLIVHQEEQKQEAEGVMMKKKKTTTTEGDMDKEKEKPGLGVQAYDRDGEMYQLKCRHLMCNSAYRIIKDYARFLENNGLLVRRDKRKRSPEAAEGSDGGQGGSPLAVGAGTEGKKKRRKGKAPSPEAAGSEGQSSSPSPEPDGGEHKVRPARIELWAFRSPKLTQGCTDHADGKLGLVLLHYLEADGAEAELAADEPEPRSSEEEDAMEPAAMPNVGEAAAAHQMAVDVPDVVVEDGAGAHEDAAVHAHADAVPVIEPAMPDVGAHEMAVHVPDVVVEDDGAGAHEDAVHVHADAVPVMEPAMPNVGAHAMAVHVPAVVLPVLAVAGAHEEDAVHAPNEDAVPVMDADERTRLLEAAEGLLLLSKAPVVF</sequence>
<name>A0A9R1RVX6_TRITD</name>